<evidence type="ECO:0000313" key="6">
    <source>
        <dbReference type="EMBL" id="KAL3651779.1"/>
    </source>
</evidence>
<keyword evidence="3" id="KW-0539">Nucleus</keyword>
<evidence type="ECO:0000259" key="5">
    <source>
        <dbReference type="PROSITE" id="PS51294"/>
    </source>
</evidence>
<dbReference type="PROSITE" id="PS51294">
    <property type="entry name" value="HTH_MYB"/>
    <property type="match status" value="1"/>
</dbReference>
<dbReference type="InterPro" id="IPR001005">
    <property type="entry name" value="SANT/Myb"/>
</dbReference>
<feature type="domain" description="HTH myb-type" evidence="5">
    <location>
        <begin position="110"/>
        <end position="164"/>
    </location>
</feature>
<dbReference type="EMBL" id="JAVIJP010000006">
    <property type="protein sequence ID" value="KAL3651779.1"/>
    <property type="molecule type" value="Genomic_DNA"/>
</dbReference>
<protein>
    <submittedName>
        <fullName evidence="6">Uncharacterized protein</fullName>
    </submittedName>
</protein>
<dbReference type="InterPro" id="IPR009057">
    <property type="entry name" value="Homeodomain-like_sf"/>
</dbReference>
<dbReference type="GO" id="GO:0005634">
    <property type="term" value="C:nucleus"/>
    <property type="evidence" value="ECO:0007669"/>
    <property type="project" value="UniProtKB-SubCell"/>
</dbReference>
<dbReference type="AlphaFoldDB" id="A0ABD3EC54"/>
<proteinExistence type="predicted"/>
<dbReference type="SUPFAM" id="SSF46689">
    <property type="entry name" value="Homeodomain-like"/>
    <property type="match status" value="1"/>
</dbReference>
<keyword evidence="2" id="KW-0238">DNA-binding</keyword>
<dbReference type="PROSITE" id="PS50090">
    <property type="entry name" value="MYB_LIKE"/>
    <property type="match status" value="1"/>
</dbReference>
<dbReference type="SMART" id="SM00717">
    <property type="entry name" value="SANT"/>
    <property type="match status" value="1"/>
</dbReference>
<dbReference type="PANTHER" id="PTHR10641">
    <property type="entry name" value="MYB FAMILY TRANSCRIPTION FACTOR"/>
    <property type="match status" value="1"/>
</dbReference>
<comment type="subcellular location">
    <subcellularLocation>
        <location evidence="1">Nucleus</location>
    </subcellularLocation>
</comment>
<dbReference type="Pfam" id="PF00249">
    <property type="entry name" value="Myb_DNA-binding"/>
    <property type="match status" value="1"/>
</dbReference>
<dbReference type="CDD" id="cd00167">
    <property type="entry name" value="SANT"/>
    <property type="match status" value="1"/>
</dbReference>
<name>A0ABD3EC54_9LAMI</name>
<evidence type="ECO:0000256" key="3">
    <source>
        <dbReference type="ARBA" id="ARBA00023242"/>
    </source>
</evidence>
<evidence type="ECO:0000256" key="2">
    <source>
        <dbReference type="ARBA" id="ARBA00023125"/>
    </source>
</evidence>
<dbReference type="Proteomes" id="UP001632038">
    <property type="component" value="Unassembled WGS sequence"/>
</dbReference>
<dbReference type="Gene3D" id="1.10.10.60">
    <property type="entry name" value="Homeodomain-like"/>
    <property type="match status" value="2"/>
</dbReference>
<evidence type="ECO:0000256" key="1">
    <source>
        <dbReference type="ARBA" id="ARBA00004123"/>
    </source>
</evidence>
<feature type="domain" description="Myb-like" evidence="4">
    <location>
        <begin position="110"/>
        <end position="160"/>
    </location>
</feature>
<dbReference type="GO" id="GO:0003677">
    <property type="term" value="F:DNA binding"/>
    <property type="evidence" value="ECO:0007669"/>
    <property type="project" value="UniProtKB-KW"/>
</dbReference>
<evidence type="ECO:0000259" key="4">
    <source>
        <dbReference type="PROSITE" id="PS50090"/>
    </source>
</evidence>
<dbReference type="InterPro" id="IPR015495">
    <property type="entry name" value="Myb_TF_plants"/>
</dbReference>
<evidence type="ECO:0000313" key="7">
    <source>
        <dbReference type="Proteomes" id="UP001632038"/>
    </source>
</evidence>
<accession>A0ABD3EC54</accession>
<organism evidence="6 7">
    <name type="scientific">Castilleja foliolosa</name>
    <dbReference type="NCBI Taxonomy" id="1961234"/>
    <lineage>
        <taxon>Eukaryota</taxon>
        <taxon>Viridiplantae</taxon>
        <taxon>Streptophyta</taxon>
        <taxon>Embryophyta</taxon>
        <taxon>Tracheophyta</taxon>
        <taxon>Spermatophyta</taxon>
        <taxon>Magnoliopsida</taxon>
        <taxon>eudicotyledons</taxon>
        <taxon>Gunneridae</taxon>
        <taxon>Pentapetalae</taxon>
        <taxon>asterids</taxon>
        <taxon>lamiids</taxon>
        <taxon>Lamiales</taxon>
        <taxon>Orobanchaceae</taxon>
        <taxon>Pedicularideae</taxon>
        <taxon>Castillejinae</taxon>
        <taxon>Castilleja</taxon>
    </lineage>
</organism>
<dbReference type="InterPro" id="IPR017930">
    <property type="entry name" value="Myb_dom"/>
</dbReference>
<reference evidence="7" key="1">
    <citation type="journal article" date="2024" name="IScience">
        <title>Strigolactones Initiate the Formation of Haustorium-like Structures in Castilleja.</title>
        <authorList>
            <person name="Buerger M."/>
            <person name="Peterson D."/>
            <person name="Chory J."/>
        </authorList>
    </citation>
    <scope>NUCLEOTIDE SEQUENCE [LARGE SCALE GENOMIC DNA]</scope>
</reference>
<gene>
    <name evidence="6" type="ORF">CASFOL_004781</name>
</gene>
<dbReference type="PANTHER" id="PTHR10641:SF1416">
    <property type="entry name" value="PROTEIN ODORANT1"/>
    <property type="match status" value="1"/>
</dbReference>
<sequence length="199" mass="22776">MGSVAKKGLQQYLGQLQKRPLRTKVLTAGVLSAISDIVAQKRSGIQKLQLKRTFTQSGIFGAAYLGPFGHFYHMMLDKIFKGKKDTKTVAKKGLLRCFKSCRLKWTNYLRPDVKRGLLSNYEEKMVIDLHAQLGNRWSKIASHLPGRTDNDIKNHGLDRVGLDKNVYSIIMELQEKSNWTEKSSVFSFIDKKWDERVTL</sequence>
<keyword evidence="7" id="KW-1185">Reference proteome</keyword>
<comment type="caution">
    <text evidence="6">The sequence shown here is derived from an EMBL/GenBank/DDBJ whole genome shotgun (WGS) entry which is preliminary data.</text>
</comment>